<gene>
    <name evidence="2" type="ORF">BOX15_Mlig004133g1</name>
</gene>
<feature type="region of interest" description="Disordered" evidence="1">
    <location>
        <begin position="384"/>
        <end position="409"/>
    </location>
</feature>
<accession>A0A267F2M7</accession>
<feature type="compositionally biased region" description="Polar residues" evidence="1">
    <location>
        <begin position="9"/>
        <end position="21"/>
    </location>
</feature>
<protein>
    <submittedName>
        <fullName evidence="2">Uncharacterized protein</fullName>
    </submittedName>
</protein>
<reference evidence="2 3" key="1">
    <citation type="submission" date="2017-06" db="EMBL/GenBank/DDBJ databases">
        <title>A platform for efficient transgenesis in Macrostomum lignano, a flatworm model organism for stem cell research.</title>
        <authorList>
            <person name="Berezikov E."/>
        </authorList>
    </citation>
    <scope>NUCLEOTIDE SEQUENCE [LARGE SCALE GENOMIC DNA]</scope>
    <source>
        <strain evidence="2">DV1</strain>
        <tissue evidence="2">Whole organism</tissue>
    </source>
</reference>
<evidence type="ECO:0000256" key="1">
    <source>
        <dbReference type="SAM" id="MobiDB-lite"/>
    </source>
</evidence>
<feature type="region of interest" description="Disordered" evidence="1">
    <location>
        <begin position="1"/>
        <end position="22"/>
    </location>
</feature>
<feature type="compositionally biased region" description="Polar residues" evidence="1">
    <location>
        <begin position="299"/>
        <end position="311"/>
    </location>
</feature>
<comment type="caution">
    <text evidence="2">The sequence shown here is derived from an EMBL/GenBank/DDBJ whole genome shotgun (WGS) entry which is preliminary data.</text>
</comment>
<keyword evidence="3" id="KW-1185">Reference proteome</keyword>
<proteinExistence type="predicted"/>
<sequence>MPKLHRLETLQQPNLSPNPRQQMMGIISSSSTRATPTSSTATLTQTIRQSVEIWNSDSSYADLNGSFVSLGAGGSPAMMSWPLSEESKVCRVDAVILSTSECSLKQAEDNPPSRYRLCEPTNAMAASTRICDQYVSSNDAVTDIVFGVGVAAETPSVAVTSAGPASQADRRRPALRIQLQDRPEFHANTGTVDAVLDDDANSDDEDKYEHLLSFFPTPPEAEKLEPSGSNAATHAADLARLSRCLICQPPRVRPVPSSIIGVEISLIGSTTTTGTNSTSNDNNGSSSVSSCSCSAHSSPDTLANKNNTEPVSSGEEVDLPSSEPLPALLTGSAATRGFGGSMQFATASTAVVEVVESTLAHQHQRDEGSEDICSTCTCTDTGCSSDSEETSQPVAPLRIGSSTPDRTNSDVAPQQMQLVLQAVNSAIERINWE</sequence>
<feature type="compositionally biased region" description="Polar residues" evidence="1">
    <location>
        <begin position="400"/>
        <end position="409"/>
    </location>
</feature>
<dbReference type="Proteomes" id="UP000215902">
    <property type="component" value="Unassembled WGS sequence"/>
</dbReference>
<dbReference type="AlphaFoldDB" id="A0A267F2M7"/>
<feature type="compositionally biased region" description="Low complexity" evidence="1">
    <location>
        <begin position="269"/>
        <end position="298"/>
    </location>
</feature>
<feature type="region of interest" description="Disordered" evidence="1">
    <location>
        <begin position="269"/>
        <end position="330"/>
    </location>
</feature>
<evidence type="ECO:0000313" key="2">
    <source>
        <dbReference type="EMBL" id="PAA67349.1"/>
    </source>
</evidence>
<name>A0A267F2M7_9PLAT</name>
<evidence type="ECO:0000313" key="3">
    <source>
        <dbReference type="Proteomes" id="UP000215902"/>
    </source>
</evidence>
<dbReference type="EMBL" id="NIVC01001491">
    <property type="protein sequence ID" value="PAA67349.1"/>
    <property type="molecule type" value="Genomic_DNA"/>
</dbReference>
<organism evidence="2 3">
    <name type="scientific">Macrostomum lignano</name>
    <dbReference type="NCBI Taxonomy" id="282301"/>
    <lineage>
        <taxon>Eukaryota</taxon>
        <taxon>Metazoa</taxon>
        <taxon>Spiralia</taxon>
        <taxon>Lophotrochozoa</taxon>
        <taxon>Platyhelminthes</taxon>
        <taxon>Rhabditophora</taxon>
        <taxon>Macrostomorpha</taxon>
        <taxon>Macrostomida</taxon>
        <taxon>Macrostomidae</taxon>
        <taxon>Macrostomum</taxon>
    </lineage>
</organism>